<dbReference type="Pfam" id="PF14501">
    <property type="entry name" value="HATPase_c_5"/>
    <property type="match status" value="1"/>
</dbReference>
<evidence type="ECO:0000313" key="4">
    <source>
        <dbReference type="Proteomes" id="UP000274920"/>
    </source>
</evidence>
<keyword evidence="4" id="KW-1185">Reference proteome</keyword>
<protein>
    <submittedName>
        <fullName evidence="3">GHKL domain-containing protein</fullName>
    </submittedName>
</protein>
<keyword evidence="1" id="KW-0812">Transmembrane</keyword>
<feature type="transmembrane region" description="Helical" evidence="1">
    <location>
        <begin position="141"/>
        <end position="168"/>
    </location>
</feature>
<dbReference type="InterPro" id="IPR036890">
    <property type="entry name" value="HATPase_C_sf"/>
</dbReference>
<reference evidence="3" key="1">
    <citation type="submission" date="2018-10" db="EMBL/GenBank/DDBJ databases">
        <title>Schaedlerella arabinophila gen. nov. sp. nov., isolated from the mouse intestinal tract and comparative analysis with the genome of the closely related altered Schaedler flora strain ASF502.</title>
        <authorList>
            <person name="Miyake S."/>
            <person name="Soh M."/>
            <person name="Seedorf H."/>
        </authorList>
    </citation>
    <scope>NUCLEOTIDE SEQUENCE [LARGE SCALE GENOMIC DNA]</scope>
    <source>
        <strain evidence="3">DSM 106076</strain>
    </source>
</reference>
<comment type="caution">
    <text evidence="3">The sequence shown here is derived from an EMBL/GenBank/DDBJ whole genome shotgun (WGS) entry which is preliminary data.</text>
</comment>
<dbReference type="InterPro" id="IPR032834">
    <property type="entry name" value="NatK-like_C"/>
</dbReference>
<dbReference type="GO" id="GO:0042802">
    <property type="term" value="F:identical protein binding"/>
    <property type="evidence" value="ECO:0007669"/>
    <property type="project" value="TreeGrafter"/>
</dbReference>
<dbReference type="RefSeq" id="WP_125126810.1">
    <property type="nucleotide sequence ID" value="NZ_RHJS01000002.1"/>
</dbReference>
<dbReference type="Gene3D" id="3.30.565.10">
    <property type="entry name" value="Histidine kinase-like ATPase, C-terminal domain"/>
    <property type="match status" value="1"/>
</dbReference>
<accession>A0A426DEB1</accession>
<dbReference type="CDD" id="cd16935">
    <property type="entry name" value="HATPase_AgrC-ComD-like"/>
    <property type="match status" value="1"/>
</dbReference>
<feature type="transmembrane region" description="Helical" evidence="1">
    <location>
        <begin position="69"/>
        <end position="98"/>
    </location>
</feature>
<dbReference type="EMBL" id="RHJS01000002">
    <property type="protein sequence ID" value="RRK31062.1"/>
    <property type="molecule type" value="Genomic_DNA"/>
</dbReference>
<gene>
    <name evidence="3" type="ORF">EBB54_06505</name>
</gene>
<feature type="transmembrane region" description="Helical" evidence="1">
    <location>
        <begin position="224"/>
        <end position="246"/>
    </location>
</feature>
<feature type="domain" description="Sensor histidine kinase NatK-like C-terminal" evidence="2">
    <location>
        <begin position="376"/>
        <end position="482"/>
    </location>
</feature>
<evidence type="ECO:0000259" key="2">
    <source>
        <dbReference type="Pfam" id="PF14501"/>
    </source>
</evidence>
<dbReference type="SUPFAM" id="SSF55874">
    <property type="entry name" value="ATPase domain of HSP90 chaperone/DNA topoisomerase II/histidine kinase"/>
    <property type="match status" value="1"/>
</dbReference>
<dbReference type="PANTHER" id="PTHR40448:SF1">
    <property type="entry name" value="TWO-COMPONENT SENSOR HISTIDINE KINASE"/>
    <property type="match status" value="1"/>
</dbReference>
<keyword evidence="1" id="KW-0472">Membrane</keyword>
<organism evidence="3 4">
    <name type="scientific">Schaedlerella arabinosiphila</name>
    <dbReference type="NCBI Taxonomy" id="2044587"/>
    <lineage>
        <taxon>Bacteria</taxon>
        <taxon>Bacillati</taxon>
        <taxon>Bacillota</taxon>
        <taxon>Clostridia</taxon>
        <taxon>Lachnospirales</taxon>
        <taxon>Lachnospiraceae</taxon>
        <taxon>Schaedlerella</taxon>
    </lineage>
</organism>
<sequence>MSEAISILFPVLLYTSQGCCLQYFYGSFLKGRIRDKRWNGLAAAASYAVLKLALSRVEELESWEYRAAAWRLAAALCFLTVIAFCFYKAFCLITAFLVVTFQAVSDISRYMAVIWIGELGDGMLDFWNWCAGKGIFVSKRSFAAAVNAGLIGGWILQYLMMSLALYLLLRKIVRDFREKEYGIRRTELLFLLTPSAVGLMLCLLLRIIIVAMEDGAPQILYDRYPILVAVIPAILLLSLLSILYGVKLFQDMIYLNRERSSRIILEKQVAGLQEHMEEMERVYSGIRSMKHDMKNTVLVMERLLAEGGVKEHAELKDYMAELNRTFEKLEVRFRTGNGIVDTLLNMKYYEALREVPDLKLEADGLLFPPGLKIQSYDVGIILGNALDNAIEACRRLKAEEPGADAFIRLGSLRKGNLLILKIENSFDGRLVKKGQDEFPETVKEDRESHGIGLSNIKSTARKYQGTMDFKVNGRVFILSVMMKNERRDEDGVWNPAGFE</sequence>
<proteinExistence type="predicted"/>
<evidence type="ECO:0000256" key="1">
    <source>
        <dbReference type="SAM" id="Phobius"/>
    </source>
</evidence>
<dbReference type="Proteomes" id="UP000274920">
    <property type="component" value="Unassembled WGS sequence"/>
</dbReference>
<name>A0A426DEB1_9FIRM</name>
<dbReference type="PANTHER" id="PTHR40448">
    <property type="entry name" value="TWO-COMPONENT SENSOR HISTIDINE KINASE"/>
    <property type="match status" value="1"/>
</dbReference>
<feature type="transmembrane region" description="Helical" evidence="1">
    <location>
        <begin position="188"/>
        <end position="212"/>
    </location>
</feature>
<dbReference type="AlphaFoldDB" id="A0A426DEB1"/>
<keyword evidence="1" id="KW-1133">Transmembrane helix</keyword>
<evidence type="ECO:0000313" key="3">
    <source>
        <dbReference type="EMBL" id="RRK31062.1"/>
    </source>
</evidence>
<feature type="transmembrane region" description="Helical" evidence="1">
    <location>
        <begin position="6"/>
        <end position="26"/>
    </location>
</feature>